<proteinExistence type="predicted"/>
<feature type="coiled-coil region" evidence="1">
    <location>
        <begin position="14"/>
        <end position="55"/>
    </location>
</feature>
<protein>
    <submittedName>
        <fullName evidence="2">Uncharacterized protein</fullName>
    </submittedName>
</protein>
<keyword evidence="1" id="KW-0175">Coiled coil</keyword>
<dbReference type="Proteomes" id="UP000824120">
    <property type="component" value="Chromosome 9"/>
</dbReference>
<evidence type="ECO:0000256" key="1">
    <source>
        <dbReference type="SAM" id="Coils"/>
    </source>
</evidence>
<evidence type="ECO:0000313" key="2">
    <source>
        <dbReference type="EMBL" id="KAG5586156.1"/>
    </source>
</evidence>
<organism evidence="2 3">
    <name type="scientific">Solanum commersonii</name>
    <name type="common">Commerson's wild potato</name>
    <name type="synonym">Commerson's nightshade</name>
    <dbReference type="NCBI Taxonomy" id="4109"/>
    <lineage>
        <taxon>Eukaryota</taxon>
        <taxon>Viridiplantae</taxon>
        <taxon>Streptophyta</taxon>
        <taxon>Embryophyta</taxon>
        <taxon>Tracheophyta</taxon>
        <taxon>Spermatophyta</taxon>
        <taxon>Magnoliopsida</taxon>
        <taxon>eudicotyledons</taxon>
        <taxon>Gunneridae</taxon>
        <taxon>Pentapetalae</taxon>
        <taxon>asterids</taxon>
        <taxon>lamiids</taxon>
        <taxon>Solanales</taxon>
        <taxon>Solanaceae</taxon>
        <taxon>Solanoideae</taxon>
        <taxon>Solaneae</taxon>
        <taxon>Solanum</taxon>
    </lineage>
</organism>
<accession>A0A9J5XFY1</accession>
<evidence type="ECO:0000313" key="3">
    <source>
        <dbReference type="Proteomes" id="UP000824120"/>
    </source>
</evidence>
<sequence>MGALTNGSRIMGILEGSLTDLKDLKAEGQEEEEERRKLKRTTKVLLAEHKELREDVGVESSLILTLHKDHELQINPPNSSLPHSSSFPL</sequence>
<comment type="caution">
    <text evidence="2">The sequence shown here is derived from an EMBL/GenBank/DDBJ whole genome shotgun (WGS) entry which is preliminary data.</text>
</comment>
<gene>
    <name evidence="2" type="ORF">H5410_046590</name>
</gene>
<name>A0A9J5XFY1_SOLCO</name>
<keyword evidence="3" id="KW-1185">Reference proteome</keyword>
<reference evidence="2 3" key="1">
    <citation type="submission" date="2020-09" db="EMBL/GenBank/DDBJ databases">
        <title>De no assembly of potato wild relative species, Solanum commersonii.</title>
        <authorList>
            <person name="Cho K."/>
        </authorList>
    </citation>
    <scope>NUCLEOTIDE SEQUENCE [LARGE SCALE GENOMIC DNA]</scope>
    <source>
        <strain evidence="2">LZ3.2</strain>
        <tissue evidence="2">Leaf</tissue>
    </source>
</reference>
<dbReference type="AlphaFoldDB" id="A0A9J5XFY1"/>
<dbReference type="EMBL" id="JACXVP010000009">
    <property type="protein sequence ID" value="KAG5586156.1"/>
    <property type="molecule type" value="Genomic_DNA"/>
</dbReference>